<dbReference type="GO" id="GO:0005829">
    <property type="term" value="C:cytosol"/>
    <property type="evidence" value="ECO:0007669"/>
    <property type="project" value="TreeGrafter"/>
</dbReference>
<gene>
    <name evidence="1" type="ORF">E7512_10240</name>
</gene>
<dbReference type="InterPro" id="IPR030489">
    <property type="entry name" value="TR_Rrf2-type_CS"/>
</dbReference>
<proteinExistence type="predicted"/>
<accession>A0A928KYV0</accession>
<evidence type="ECO:0000313" key="2">
    <source>
        <dbReference type="Proteomes" id="UP000754750"/>
    </source>
</evidence>
<dbReference type="GO" id="GO:0003700">
    <property type="term" value="F:DNA-binding transcription factor activity"/>
    <property type="evidence" value="ECO:0007669"/>
    <property type="project" value="TreeGrafter"/>
</dbReference>
<dbReference type="PANTHER" id="PTHR33221">
    <property type="entry name" value="WINGED HELIX-TURN-HELIX TRANSCRIPTIONAL REGULATOR, RRF2 FAMILY"/>
    <property type="match status" value="1"/>
</dbReference>
<dbReference type="InterPro" id="IPR000944">
    <property type="entry name" value="Tscrpt_reg_Rrf2"/>
</dbReference>
<comment type="caution">
    <text evidence="1">The sequence shown here is derived from an EMBL/GenBank/DDBJ whole genome shotgun (WGS) entry which is preliminary data.</text>
</comment>
<dbReference type="PROSITE" id="PS01332">
    <property type="entry name" value="HTH_RRF2_1"/>
    <property type="match status" value="1"/>
</dbReference>
<dbReference type="EMBL" id="SVNY01000005">
    <property type="protein sequence ID" value="MBE6833937.1"/>
    <property type="molecule type" value="Genomic_DNA"/>
</dbReference>
<dbReference type="PROSITE" id="PS51197">
    <property type="entry name" value="HTH_RRF2_2"/>
    <property type="match status" value="1"/>
</dbReference>
<reference evidence="1" key="1">
    <citation type="submission" date="2019-04" db="EMBL/GenBank/DDBJ databases">
        <title>Evolution of Biomass-Degrading Anaerobic Consortia Revealed by Metagenomics.</title>
        <authorList>
            <person name="Peng X."/>
        </authorList>
    </citation>
    <scope>NUCLEOTIDE SEQUENCE</scope>
    <source>
        <strain evidence="1">SIG551</strain>
    </source>
</reference>
<dbReference type="InterPro" id="IPR036388">
    <property type="entry name" value="WH-like_DNA-bd_sf"/>
</dbReference>
<organism evidence="1 2">
    <name type="scientific">Faecalispora sporosphaeroides</name>
    <dbReference type="NCBI Taxonomy" id="1549"/>
    <lineage>
        <taxon>Bacteria</taxon>
        <taxon>Bacillati</taxon>
        <taxon>Bacillota</taxon>
        <taxon>Clostridia</taxon>
        <taxon>Eubacteriales</taxon>
        <taxon>Oscillospiraceae</taxon>
        <taxon>Faecalispora</taxon>
    </lineage>
</organism>
<dbReference type="PANTHER" id="PTHR33221:SF2">
    <property type="entry name" value="TRANSCRIPTIONAL REGULATOR"/>
    <property type="match status" value="1"/>
</dbReference>
<dbReference type="AlphaFoldDB" id="A0A928KYV0"/>
<dbReference type="NCBIfam" id="TIGR00738">
    <property type="entry name" value="rrf2_super"/>
    <property type="match status" value="1"/>
</dbReference>
<dbReference type="Proteomes" id="UP000754750">
    <property type="component" value="Unassembled WGS sequence"/>
</dbReference>
<evidence type="ECO:0000313" key="1">
    <source>
        <dbReference type="EMBL" id="MBE6833937.1"/>
    </source>
</evidence>
<sequence>MHMTLETDYAVRIVDFLAASNQKADARSISEGTCVPPRFALKILRKLVSDGIVQSYKGAHGGYTLARPGSRITLREVIESVEGPYMISRCQQDEYACTHQACRYHRIYAEISESVRRQLDSYTFSQVEPCGAVCRSVKEQEKGEAEGCPGVDKQLP</sequence>
<dbReference type="InterPro" id="IPR036390">
    <property type="entry name" value="WH_DNA-bd_sf"/>
</dbReference>
<dbReference type="Pfam" id="PF02082">
    <property type="entry name" value="Rrf2"/>
    <property type="match status" value="1"/>
</dbReference>
<name>A0A928KYV0_9FIRM</name>
<dbReference type="Gene3D" id="1.10.10.10">
    <property type="entry name" value="Winged helix-like DNA-binding domain superfamily/Winged helix DNA-binding domain"/>
    <property type="match status" value="1"/>
</dbReference>
<dbReference type="SUPFAM" id="SSF46785">
    <property type="entry name" value="Winged helix' DNA-binding domain"/>
    <property type="match status" value="1"/>
</dbReference>
<protein>
    <submittedName>
        <fullName evidence="1">Rrf2 family transcriptional regulator</fullName>
    </submittedName>
</protein>